<feature type="compositionally biased region" description="Low complexity" evidence="1">
    <location>
        <begin position="127"/>
        <end position="146"/>
    </location>
</feature>
<organism evidence="2 3">
    <name type="scientific">Knufia peltigerae</name>
    <dbReference type="NCBI Taxonomy" id="1002370"/>
    <lineage>
        <taxon>Eukaryota</taxon>
        <taxon>Fungi</taxon>
        <taxon>Dikarya</taxon>
        <taxon>Ascomycota</taxon>
        <taxon>Pezizomycotina</taxon>
        <taxon>Eurotiomycetes</taxon>
        <taxon>Chaetothyriomycetidae</taxon>
        <taxon>Chaetothyriales</taxon>
        <taxon>Trichomeriaceae</taxon>
        <taxon>Knufia</taxon>
    </lineage>
</organism>
<proteinExistence type="predicted"/>
<reference evidence="2" key="1">
    <citation type="submission" date="2022-10" db="EMBL/GenBank/DDBJ databases">
        <title>Culturing micro-colonial fungi from biological soil crusts in the Mojave desert and describing Neophaeococcomyces mojavensis, and introducing the new genera and species Taxawa tesnikishii.</title>
        <authorList>
            <person name="Kurbessoian T."/>
            <person name="Stajich J.E."/>
        </authorList>
    </citation>
    <scope>NUCLEOTIDE SEQUENCE</scope>
    <source>
        <strain evidence="2">TK_35</strain>
    </source>
</reference>
<accession>A0AA38XRP2</accession>
<comment type="caution">
    <text evidence="2">The sequence shown here is derived from an EMBL/GenBank/DDBJ whole genome shotgun (WGS) entry which is preliminary data.</text>
</comment>
<gene>
    <name evidence="2" type="ORF">H2204_012949</name>
</gene>
<evidence type="ECO:0000313" key="2">
    <source>
        <dbReference type="EMBL" id="KAJ9618596.1"/>
    </source>
</evidence>
<feature type="region of interest" description="Disordered" evidence="1">
    <location>
        <begin position="1"/>
        <end position="35"/>
    </location>
</feature>
<name>A0AA38XRP2_9EURO</name>
<protein>
    <submittedName>
        <fullName evidence="2">Uncharacterized protein</fullName>
    </submittedName>
</protein>
<feature type="compositionally biased region" description="Polar residues" evidence="1">
    <location>
        <begin position="1"/>
        <end position="12"/>
    </location>
</feature>
<feature type="compositionally biased region" description="Acidic residues" evidence="1">
    <location>
        <begin position="173"/>
        <end position="199"/>
    </location>
</feature>
<sequence length="253" mass="28470">MDKSSRSNSRQVANKAAVAPKSHHHSPTTFTSSPVLGSDMRYYAYKLGTISKFKIEKEARKSEPRLHKLVGHCSLFDNARKYILDTINHDDDDCEPDAATVDSGDEWSLDNDDKDDVSFEYVEDVQKSQPKSRSSKSSTHSHSTPRNGVVVVKAEEVLFDGIDEDDVELEWEYNSDSTVEDDDDEEDNWSDSTCEEDDSHVDSSSSYSDRKGIDILPTAQPKYTTQDDFLLWSQQPQVMTPSQANSLLIEAFA</sequence>
<dbReference type="EMBL" id="JAPDRN010000139">
    <property type="protein sequence ID" value="KAJ9618596.1"/>
    <property type="molecule type" value="Genomic_DNA"/>
</dbReference>
<evidence type="ECO:0000256" key="1">
    <source>
        <dbReference type="SAM" id="MobiDB-lite"/>
    </source>
</evidence>
<evidence type="ECO:0000313" key="3">
    <source>
        <dbReference type="Proteomes" id="UP001172681"/>
    </source>
</evidence>
<keyword evidence="3" id="KW-1185">Reference proteome</keyword>
<feature type="region of interest" description="Disordered" evidence="1">
    <location>
        <begin position="173"/>
        <end position="214"/>
    </location>
</feature>
<feature type="region of interest" description="Disordered" evidence="1">
    <location>
        <begin position="122"/>
        <end position="147"/>
    </location>
</feature>
<dbReference type="AlphaFoldDB" id="A0AA38XRP2"/>
<dbReference type="Proteomes" id="UP001172681">
    <property type="component" value="Unassembled WGS sequence"/>
</dbReference>